<dbReference type="InterPro" id="IPR008775">
    <property type="entry name" value="Phytyl_CoA_dOase-like"/>
</dbReference>
<evidence type="ECO:0000256" key="1">
    <source>
        <dbReference type="ARBA" id="ARBA00001954"/>
    </source>
</evidence>
<organism evidence="2 3">
    <name type="scientific">Devosia pacifica</name>
    <dbReference type="NCBI Taxonomy" id="1335967"/>
    <lineage>
        <taxon>Bacteria</taxon>
        <taxon>Pseudomonadati</taxon>
        <taxon>Pseudomonadota</taxon>
        <taxon>Alphaproteobacteria</taxon>
        <taxon>Hyphomicrobiales</taxon>
        <taxon>Devosiaceae</taxon>
        <taxon>Devosia</taxon>
    </lineage>
</organism>
<accession>A0A918S317</accession>
<dbReference type="PANTHER" id="PTHR20883">
    <property type="entry name" value="PHYTANOYL-COA DIOXYGENASE DOMAIN CONTAINING 1"/>
    <property type="match status" value="1"/>
</dbReference>
<keyword evidence="3" id="KW-1185">Reference proteome</keyword>
<name>A0A918S317_9HYPH</name>
<dbReference type="PANTHER" id="PTHR20883:SF48">
    <property type="entry name" value="ECTOINE DIOXYGENASE"/>
    <property type="match status" value="1"/>
</dbReference>
<dbReference type="Gene3D" id="2.60.120.620">
    <property type="entry name" value="q2cbj1_9rhob like domain"/>
    <property type="match status" value="1"/>
</dbReference>
<dbReference type="EMBL" id="BMZE01000002">
    <property type="protein sequence ID" value="GHA21961.1"/>
    <property type="molecule type" value="Genomic_DNA"/>
</dbReference>
<evidence type="ECO:0008006" key="4">
    <source>
        <dbReference type="Google" id="ProtNLM"/>
    </source>
</evidence>
<gene>
    <name evidence="2" type="ORF">GCM10007989_16640</name>
</gene>
<evidence type="ECO:0000313" key="2">
    <source>
        <dbReference type="EMBL" id="GHA21961.1"/>
    </source>
</evidence>
<comment type="caution">
    <text evidence="2">The sequence shown here is derived from an EMBL/GenBank/DDBJ whole genome shotgun (WGS) entry which is preliminary data.</text>
</comment>
<dbReference type="GO" id="GO:0005506">
    <property type="term" value="F:iron ion binding"/>
    <property type="evidence" value="ECO:0007669"/>
    <property type="project" value="UniProtKB-ARBA"/>
</dbReference>
<protein>
    <recommendedName>
        <fullName evidence="4">Phytanoyl-CoA dioxygenase family protein</fullName>
    </recommendedName>
</protein>
<evidence type="ECO:0000313" key="3">
    <source>
        <dbReference type="Proteomes" id="UP000646579"/>
    </source>
</evidence>
<dbReference type="GO" id="GO:0016706">
    <property type="term" value="F:2-oxoglutarate-dependent dioxygenase activity"/>
    <property type="evidence" value="ECO:0007669"/>
    <property type="project" value="UniProtKB-ARBA"/>
</dbReference>
<reference evidence="2" key="2">
    <citation type="submission" date="2020-09" db="EMBL/GenBank/DDBJ databases">
        <authorList>
            <person name="Sun Q."/>
            <person name="Kim S."/>
        </authorList>
    </citation>
    <scope>NUCLEOTIDE SEQUENCE</scope>
    <source>
        <strain evidence="2">KCTC 32437</strain>
    </source>
</reference>
<dbReference type="Pfam" id="PF05721">
    <property type="entry name" value="PhyH"/>
    <property type="match status" value="1"/>
</dbReference>
<dbReference type="SUPFAM" id="SSF51197">
    <property type="entry name" value="Clavaminate synthase-like"/>
    <property type="match status" value="1"/>
</dbReference>
<dbReference type="Proteomes" id="UP000646579">
    <property type="component" value="Unassembled WGS sequence"/>
</dbReference>
<proteinExistence type="predicted"/>
<sequence>MGQWGGEMAEAASELEQYLFDLNGYIVIRGALSADELAGCNATLDEVQDFVGDGWQGNVRLYNNVERQEGLILQQVYEAGPSWEALIDHPAWFAKAVRFIGSDDPENFDGFHGPAFIDECFASVRGPGQALRLHSGGHVGTIRTQYRFHAGKFHCGQVNVLVALNDIGPGDGATMVIPGSHKSNLRHPQTVAVDKRDEPTSVDGIAGAVEVHLKAGDALMFVDAIMHGSARRTNPGQRRMTVYRYGPSWGYFRHDMVPSKGLLERLTPERRRIVMPHKLPVTAIA</sequence>
<reference evidence="2" key="1">
    <citation type="journal article" date="2014" name="Int. J. Syst. Evol. Microbiol.">
        <title>Complete genome sequence of Corynebacterium casei LMG S-19264T (=DSM 44701T), isolated from a smear-ripened cheese.</title>
        <authorList>
            <consortium name="US DOE Joint Genome Institute (JGI-PGF)"/>
            <person name="Walter F."/>
            <person name="Albersmeier A."/>
            <person name="Kalinowski J."/>
            <person name="Ruckert C."/>
        </authorList>
    </citation>
    <scope>NUCLEOTIDE SEQUENCE</scope>
    <source>
        <strain evidence="2">KCTC 32437</strain>
    </source>
</reference>
<dbReference type="AlphaFoldDB" id="A0A918S317"/>
<comment type="cofactor">
    <cofactor evidence="1">
        <name>Fe(2+)</name>
        <dbReference type="ChEBI" id="CHEBI:29033"/>
    </cofactor>
</comment>